<feature type="compositionally biased region" description="Polar residues" evidence="1">
    <location>
        <begin position="533"/>
        <end position="543"/>
    </location>
</feature>
<evidence type="ECO:0000313" key="4">
    <source>
        <dbReference type="Proteomes" id="UP000242444"/>
    </source>
</evidence>
<comment type="caution">
    <text evidence="3">The sequence shown here is derived from an EMBL/GenBank/DDBJ whole genome shotgun (WGS) entry which is preliminary data.</text>
</comment>
<dbReference type="Proteomes" id="UP000242444">
    <property type="component" value="Unassembled WGS sequence"/>
</dbReference>
<evidence type="ECO:0000259" key="2">
    <source>
        <dbReference type="SMART" id="SM00530"/>
    </source>
</evidence>
<dbReference type="SMART" id="SM00530">
    <property type="entry name" value="HTH_XRE"/>
    <property type="match status" value="1"/>
</dbReference>
<dbReference type="CDD" id="cd00093">
    <property type="entry name" value="HTH_XRE"/>
    <property type="match status" value="1"/>
</dbReference>
<dbReference type="Gene3D" id="3.20.20.80">
    <property type="entry name" value="Glycosidases"/>
    <property type="match status" value="1"/>
</dbReference>
<dbReference type="AlphaFoldDB" id="A0A263D5A2"/>
<dbReference type="InterPro" id="IPR010982">
    <property type="entry name" value="Lambda_DNA-bd_dom_sf"/>
</dbReference>
<feature type="region of interest" description="Disordered" evidence="1">
    <location>
        <begin position="155"/>
        <end position="174"/>
    </location>
</feature>
<dbReference type="InParanoid" id="A0A263D5A2"/>
<evidence type="ECO:0000313" key="3">
    <source>
        <dbReference type="EMBL" id="OZM72565.1"/>
    </source>
</evidence>
<feature type="region of interest" description="Disordered" evidence="1">
    <location>
        <begin position="520"/>
        <end position="543"/>
    </location>
</feature>
<dbReference type="OrthoDB" id="7180791at2"/>
<gene>
    <name evidence="3" type="ORF">CFN78_13010</name>
</gene>
<sequence>MGTVQRIHPIDGTRCAILDRVSGHARRRALDASEGLADLLLALKERSGLSYSELARRTYTSSSTLHRYCLGKGVPGDYQSVAKIAQECGASDDELHELLLRWRRATGPATERPAEPEPAAEISAVPPDAPVRRRSRLPVAVALAAVLALLAATSSAPRSAPGDPASVQVPTGHPWVNDPSPVPTEFFGVTMNSTSGTMPAFRVGSVRFWDSRTRWANLQPHRDAYDWATLDRLVEGARRAGLPSMFTLGGTPEWAAPNAPKGVYRDSSRSGPPDDLADWDRFVRTLTERYQGRIEAYELWVSATDPKLYAGSVETLVEMTRRAAEIIRSEDGEATVVCPSMGELWQPQGRELLRRFAELGGYDHCDVAGVKLHQRDAADPPETLVGLLADIDDVLHAAGVHPRLWNTGTTYDIQFQGPLDPRRAADHAMRFYLAGLYGREFGLARMYFYNWGSGRLPLVLQAEGSQPTGAALAVAELQRWLADSRSRACGQGSRIGLPENVWQCEFVRDDGKPLTVRWTSGGTARTPAGPGAESTTGVDGQTTPLAPGATVTVTETPTLITYA</sequence>
<proteinExistence type="predicted"/>
<name>A0A263D5A2_9PSEU</name>
<evidence type="ECO:0000256" key="1">
    <source>
        <dbReference type="SAM" id="MobiDB-lite"/>
    </source>
</evidence>
<protein>
    <submittedName>
        <fullName evidence="3">Cobalamin ABC transporter substrate-binding protein</fullName>
    </submittedName>
</protein>
<dbReference type="PANTHER" id="PTHR12631:SF10">
    <property type="entry name" value="BETA-XYLOSIDASE-LIKE PROTEIN-RELATED"/>
    <property type="match status" value="1"/>
</dbReference>
<dbReference type="InterPro" id="IPR051923">
    <property type="entry name" value="Glycosyl_Hydrolase_39"/>
</dbReference>
<dbReference type="GO" id="GO:0003677">
    <property type="term" value="F:DNA binding"/>
    <property type="evidence" value="ECO:0007669"/>
    <property type="project" value="InterPro"/>
</dbReference>
<dbReference type="SUPFAM" id="SSF47413">
    <property type="entry name" value="lambda repressor-like DNA-binding domains"/>
    <property type="match status" value="1"/>
</dbReference>
<organism evidence="3 4">
    <name type="scientific">Amycolatopsis antarctica</name>
    <dbReference type="NCBI Taxonomy" id="1854586"/>
    <lineage>
        <taxon>Bacteria</taxon>
        <taxon>Bacillati</taxon>
        <taxon>Actinomycetota</taxon>
        <taxon>Actinomycetes</taxon>
        <taxon>Pseudonocardiales</taxon>
        <taxon>Pseudonocardiaceae</taxon>
        <taxon>Amycolatopsis</taxon>
    </lineage>
</organism>
<dbReference type="GO" id="GO:0004553">
    <property type="term" value="F:hydrolase activity, hydrolyzing O-glycosyl compounds"/>
    <property type="evidence" value="ECO:0007669"/>
    <property type="project" value="TreeGrafter"/>
</dbReference>
<dbReference type="InterPro" id="IPR017853">
    <property type="entry name" value="GH"/>
</dbReference>
<feature type="domain" description="HTH cro/C1-type" evidence="2">
    <location>
        <begin position="39"/>
        <end position="95"/>
    </location>
</feature>
<dbReference type="EMBL" id="NKYE01000007">
    <property type="protein sequence ID" value="OZM72565.1"/>
    <property type="molecule type" value="Genomic_DNA"/>
</dbReference>
<dbReference type="Pfam" id="PF13560">
    <property type="entry name" value="HTH_31"/>
    <property type="match status" value="1"/>
</dbReference>
<feature type="compositionally biased region" description="Low complexity" evidence="1">
    <location>
        <begin position="521"/>
        <end position="532"/>
    </location>
</feature>
<dbReference type="SUPFAM" id="SSF51445">
    <property type="entry name" value="(Trans)glycosidases"/>
    <property type="match status" value="1"/>
</dbReference>
<dbReference type="PANTHER" id="PTHR12631">
    <property type="entry name" value="ALPHA-L-IDURONIDASE"/>
    <property type="match status" value="1"/>
</dbReference>
<keyword evidence="4" id="KW-1185">Reference proteome</keyword>
<accession>A0A263D5A2</accession>
<reference evidence="3 4" key="1">
    <citation type="submission" date="2017-07" db="EMBL/GenBank/DDBJ databases">
        <title>Amycolatopsis antarcticus sp. nov., isolated from the surface of an Antarcticus brown macroalga.</title>
        <authorList>
            <person name="Wang J."/>
            <person name="Leiva S."/>
            <person name="Huang J."/>
            <person name="Huang Y."/>
        </authorList>
    </citation>
    <scope>NUCLEOTIDE SEQUENCE [LARGE SCALE GENOMIC DNA]</scope>
    <source>
        <strain evidence="3 4">AU-G6</strain>
    </source>
</reference>
<dbReference type="InterPro" id="IPR001387">
    <property type="entry name" value="Cro/C1-type_HTH"/>
</dbReference>